<dbReference type="EMBL" id="OZ019897">
    <property type="protein sequence ID" value="CAK9225984.1"/>
    <property type="molecule type" value="Genomic_DNA"/>
</dbReference>
<protein>
    <submittedName>
        <fullName evidence="1">Uncharacterized protein</fullName>
    </submittedName>
</protein>
<name>A0ABP0UQA4_9BRYO</name>
<accession>A0ABP0UQA4</accession>
<evidence type="ECO:0000313" key="1">
    <source>
        <dbReference type="EMBL" id="CAK9225984.1"/>
    </source>
</evidence>
<sequence length="72" mass="7804">MHGCCCSRESRVIPSSIPGQQRKLRCDDPLMAATAASSSQRHSALLRSHIGANAKEAFSDSQRSSPTCKCHF</sequence>
<proteinExistence type="predicted"/>
<keyword evidence="2" id="KW-1185">Reference proteome</keyword>
<reference evidence="1" key="1">
    <citation type="submission" date="2024-02" db="EMBL/GenBank/DDBJ databases">
        <authorList>
            <consortium name="ELIXIR-Norway"/>
            <consortium name="Elixir Norway"/>
        </authorList>
    </citation>
    <scope>NUCLEOTIDE SEQUENCE</scope>
</reference>
<gene>
    <name evidence="1" type="ORF">CSSPTR1EN2_LOCUS18012</name>
</gene>
<organism evidence="1 2">
    <name type="scientific">Sphagnum troendelagicum</name>
    <dbReference type="NCBI Taxonomy" id="128251"/>
    <lineage>
        <taxon>Eukaryota</taxon>
        <taxon>Viridiplantae</taxon>
        <taxon>Streptophyta</taxon>
        <taxon>Embryophyta</taxon>
        <taxon>Bryophyta</taxon>
        <taxon>Sphagnophytina</taxon>
        <taxon>Sphagnopsida</taxon>
        <taxon>Sphagnales</taxon>
        <taxon>Sphagnaceae</taxon>
        <taxon>Sphagnum</taxon>
    </lineage>
</organism>
<evidence type="ECO:0000313" key="2">
    <source>
        <dbReference type="Proteomes" id="UP001497512"/>
    </source>
</evidence>
<dbReference type="Proteomes" id="UP001497512">
    <property type="component" value="Chromosome 5"/>
</dbReference>